<feature type="transmembrane region" description="Helical" evidence="7">
    <location>
        <begin position="470"/>
        <end position="492"/>
    </location>
</feature>
<keyword evidence="10" id="KW-1185">Reference proteome</keyword>
<evidence type="ECO:0000313" key="10">
    <source>
        <dbReference type="Proteomes" id="UP001149163"/>
    </source>
</evidence>
<dbReference type="PANTHER" id="PTHR23502">
    <property type="entry name" value="MAJOR FACILITATOR SUPERFAMILY"/>
    <property type="match status" value="1"/>
</dbReference>
<keyword evidence="5 7" id="KW-0472">Membrane</keyword>
<evidence type="ECO:0000256" key="7">
    <source>
        <dbReference type="SAM" id="Phobius"/>
    </source>
</evidence>
<dbReference type="GO" id="GO:0005886">
    <property type="term" value="C:plasma membrane"/>
    <property type="evidence" value="ECO:0007669"/>
    <property type="project" value="UniProtKB-SubCell"/>
</dbReference>
<dbReference type="InterPro" id="IPR036259">
    <property type="entry name" value="MFS_trans_sf"/>
</dbReference>
<dbReference type="EMBL" id="JAPQKN010000003">
    <property type="protein sequence ID" value="KAJ5166958.1"/>
    <property type="molecule type" value="Genomic_DNA"/>
</dbReference>
<feature type="region of interest" description="Disordered" evidence="6">
    <location>
        <begin position="1"/>
        <end position="26"/>
    </location>
</feature>
<dbReference type="SUPFAM" id="SSF103473">
    <property type="entry name" value="MFS general substrate transporter"/>
    <property type="match status" value="1"/>
</dbReference>
<feature type="transmembrane region" description="Helical" evidence="7">
    <location>
        <begin position="159"/>
        <end position="181"/>
    </location>
</feature>
<reference evidence="9" key="1">
    <citation type="submission" date="2022-11" db="EMBL/GenBank/DDBJ databases">
        <authorList>
            <person name="Petersen C."/>
        </authorList>
    </citation>
    <scope>NUCLEOTIDE SEQUENCE</scope>
    <source>
        <strain evidence="9">IBT 26290</strain>
    </source>
</reference>
<feature type="transmembrane region" description="Helical" evidence="7">
    <location>
        <begin position="296"/>
        <end position="317"/>
    </location>
</feature>
<feature type="domain" description="Major facilitator superfamily (MFS) profile" evidence="8">
    <location>
        <begin position="63"/>
        <end position="497"/>
    </location>
</feature>
<protein>
    <submittedName>
        <fullName evidence="9">Major facilitator superfamily domain-containing protein</fullName>
    </submittedName>
</protein>
<dbReference type="InterPro" id="IPR020846">
    <property type="entry name" value="MFS_dom"/>
</dbReference>
<dbReference type="InterPro" id="IPR011701">
    <property type="entry name" value="MFS"/>
</dbReference>
<evidence type="ECO:0000256" key="5">
    <source>
        <dbReference type="ARBA" id="ARBA00023136"/>
    </source>
</evidence>
<evidence type="ECO:0000256" key="4">
    <source>
        <dbReference type="ARBA" id="ARBA00022989"/>
    </source>
</evidence>
<evidence type="ECO:0000313" key="9">
    <source>
        <dbReference type="EMBL" id="KAJ5166958.1"/>
    </source>
</evidence>
<name>A0A9W9LNQ9_9EURO</name>
<evidence type="ECO:0000256" key="6">
    <source>
        <dbReference type="SAM" id="MobiDB-lite"/>
    </source>
</evidence>
<accession>A0A9W9LNQ9</accession>
<comment type="similarity">
    <text evidence="2">Belongs to the major facilitator superfamily.</text>
</comment>
<comment type="caution">
    <text evidence="9">The sequence shown here is derived from an EMBL/GenBank/DDBJ whole genome shotgun (WGS) entry which is preliminary data.</text>
</comment>
<dbReference type="GeneID" id="81427040"/>
<feature type="transmembrane region" description="Helical" evidence="7">
    <location>
        <begin position="193"/>
        <end position="220"/>
    </location>
</feature>
<dbReference type="GO" id="GO:0022857">
    <property type="term" value="F:transmembrane transporter activity"/>
    <property type="evidence" value="ECO:0007669"/>
    <property type="project" value="InterPro"/>
</dbReference>
<feature type="transmembrane region" description="Helical" evidence="7">
    <location>
        <begin position="134"/>
        <end position="153"/>
    </location>
</feature>
<proteinExistence type="inferred from homology"/>
<dbReference type="OrthoDB" id="5141738at2759"/>
<feature type="transmembrane region" description="Helical" evidence="7">
    <location>
        <begin position="337"/>
        <end position="357"/>
    </location>
</feature>
<dbReference type="AlphaFoldDB" id="A0A9W9LNQ9"/>
<organism evidence="9 10">
    <name type="scientific">Penicillium canariense</name>
    <dbReference type="NCBI Taxonomy" id="189055"/>
    <lineage>
        <taxon>Eukaryota</taxon>
        <taxon>Fungi</taxon>
        <taxon>Dikarya</taxon>
        <taxon>Ascomycota</taxon>
        <taxon>Pezizomycotina</taxon>
        <taxon>Eurotiomycetes</taxon>
        <taxon>Eurotiomycetidae</taxon>
        <taxon>Eurotiales</taxon>
        <taxon>Aspergillaceae</taxon>
        <taxon>Penicillium</taxon>
    </lineage>
</organism>
<dbReference type="PROSITE" id="PS50850">
    <property type="entry name" value="MFS"/>
    <property type="match status" value="1"/>
</dbReference>
<keyword evidence="4 7" id="KW-1133">Transmembrane helix</keyword>
<feature type="transmembrane region" description="Helical" evidence="7">
    <location>
        <begin position="226"/>
        <end position="250"/>
    </location>
</feature>
<evidence type="ECO:0000259" key="8">
    <source>
        <dbReference type="PROSITE" id="PS50850"/>
    </source>
</evidence>
<evidence type="ECO:0000256" key="1">
    <source>
        <dbReference type="ARBA" id="ARBA00004651"/>
    </source>
</evidence>
<dbReference type="Proteomes" id="UP001149163">
    <property type="component" value="Unassembled WGS sequence"/>
</dbReference>
<dbReference type="RefSeq" id="XP_056543419.1">
    <property type="nucleotide sequence ID" value="XM_056687864.1"/>
</dbReference>
<dbReference type="FunFam" id="1.20.1250.20:FF:000082">
    <property type="entry name" value="MFS multidrug transporter, putative"/>
    <property type="match status" value="1"/>
</dbReference>
<dbReference type="Pfam" id="PF07690">
    <property type="entry name" value="MFS_1"/>
    <property type="match status" value="1"/>
</dbReference>
<comment type="subcellular location">
    <subcellularLocation>
        <location evidence="1">Cell membrane</location>
        <topology evidence="1">Multi-pass membrane protein</topology>
    </subcellularLocation>
</comment>
<evidence type="ECO:0000256" key="2">
    <source>
        <dbReference type="ARBA" id="ARBA00008335"/>
    </source>
</evidence>
<dbReference type="CDD" id="cd17323">
    <property type="entry name" value="MFS_Tpo1_MDR_like"/>
    <property type="match status" value="1"/>
</dbReference>
<sequence length="524" mass="57498">MGLLSSSNKKPSFNEKTISNSIKPTTSARKDENYTLVDLSSEETLVEFSEDSTADPTNWPLKKKIYNAVVGLIVVLNSGVSSSLPSNAVPTIMQDFGLSGGGQKVLPTAIFLIGYCIGPLVWSPLSETIGRKPILFGTFSVFVLGTLGCALAPNWTALLIFRMICGTMAAAPQTVSGGVYADMFSDMRSRGRAMALYMSASSFGPIIGPIISGCSVQYGWRWTFRIDLIISCLTWTALLFLSETFAPVLLKKQARRLRKESGCDRYLAPHELKSDTAFTLAQIVTRPLTMLVFEPIILFTAIYVSLAWSMVFFYFQAYPIIFEGTYGFTVAMTSLTYLPMGVGAASSCLFALSWDMIYQKAKTRGKRWASSPEWHRLPLSCIAGPLLAISMFWLAWSARPSIHWIAPVLSGFIFGLAYQTTFISLLTYVTDAYKIYSASALASSVIMRSIAGALFPLAADPLYAKLGVSWATSILGFASMVCIPIPLALLYYGPWIRKRSPFCQRLLEEDMNKASSGTRTPENA</sequence>
<feature type="transmembrane region" description="Helical" evidence="7">
    <location>
        <begin position="65"/>
        <end position="85"/>
    </location>
</feature>
<evidence type="ECO:0000256" key="3">
    <source>
        <dbReference type="ARBA" id="ARBA00022692"/>
    </source>
</evidence>
<feature type="transmembrane region" description="Helical" evidence="7">
    <location>
        <begin position="402"/>
        <end position="428"/>
    </location>
</feature>
<keyword evidence="3 7" id="KW-0812">Transmembrane</keyword>
<feature type="transmembrane region" description="Helical" evidence="7">
    <location>
        <begin position="377"/>
        <end position="396"/>
    </location>
</feature>
<gene>
    <name evidence="9" type="ORF">N7482_005739</name>
</gene>
<dbReference type="Gene3D" id="1.20.1250.20">
    <property type="entry name" value="MFS general substrate transporter like domains"/>
    <property type="match status" value="1"/>
</dbReference>
<feature type="transmembrane region" description="Helical" evidence="7">
    <location>
        <begin position="105"/>
        <end position="122"/>
    </location>
</feature>
<feature type="transmembrane region" description="Helical" evidence="7">
    <location>
        <begin position="435"/>
        <end position="458"/>
    </location>
</feature>
<dbReference type="PANTHER" id="PTHR23502:SF74">
    <property type="entry name" value="MAJOR FACILITATOR SUPERFAMILY (MFS) PROFILE DOMAIN-CONTAINING PROTEIN"/>
    <property type="match status" value="1"/>
</dbReference>
<reference evidence="9" key="2">
    <citation type="journal article" date="2023" name="IMA Fungus">
        <title>Comparative genomic study of the Penicillium genus elucidates a diverse pangenome and 15 lateral gene transfer events.</title>
        <authorList>
            <person name="Petersen C."/>
            <person name="Sorensen T."/>
            <person name="Nielsen M.R."/>
            <person name="Sondergaard T.E."/>
            <person name="Sorensen J.L."/>
            <person name="Fitzpatrick D.A."/>
            <person name="Frisvad J.C."/>
            <person name="Nielsen K.L."/>
        </authorList>
    </citation>
    <scope>NUCLEOTIDE SEQUENCE</scope>
    <source>
        <strain evidence="9">IBT 26290</strain>
    </source>
</reference>